<dbReference type="Proteomes" id="UP000178240">
    <property type="component" value="Unassembled WGS sequence"/>
</dbReference>
<sequence length="260" mass="29507">MKFSGSARRVELKNNQGRKIVGLIDLPKNQGRSPVVVICHGFTGYKEEIHLKSLAQTLAKNGIAAMRFDFTNERGESDGTIEDINFSQELADLKSVIDFISYQGFIDPARIGLAGHSMGGQVALTYGPTDPRIKVLADLAGVAYRGAQDTELEKKLRGRADHFQKNGFLFIWGYKIKFDFYTDLLKHDTLSQVKKISIPTIIVHGRTDRIVPLKHSQTVYEILREPKRLVVIDGMPHTWRQPIHYKKVNPLVAEWFKKYL</sequence>
<dbReference type="EMBL" id="MHIE01000021">
    <property type="protein sequence ID" value="OGY45399.1"/>
    <property type="molecule type" value="Genomic_DNA"/>
</dbReference>
<gene>
    <name evidence="3" type="ORF">A2744_04310</name>
</gene>
<dbReference type="InterPro" id="IPR029058">
    <property type="entry name" value="AB_hydrolase_fold"/>
</dbReference>
<evidence type="ECO:0000313" key="4">
    <source>
        <dbReference type="Proteomes" id="UP000178240"/>
    </source>
</evidence>
<dbReference type="Pfam" id="PF12146">
    <property type="entry name" value="Hydrolase_4"/>
    <property type="match status" value="2"/>
</dbReference>
<evidence type="ECO:0000313" key="3">
    <source>
        <dbReference type="EMBL" id="OGY45399.1"/>
    </source>
</evidence>
<comment type="caution">
    <text evidence="3">The sequence shown here is derived from an EMBL/GenBank/DDBJ whole genome shotgun (WGS) entry which is preliminary data.</text>
</comment>
<dbReference type="STRING" id="1797535.A2744_04310"/>
<dbReference type="GO" id="GO:0052689">
    <property type="term" value="F:carboxylic ester hydrolase activity"/>
    <property type="evidence" value="ECO:0007669"/>
    <property type="project" value="UniProtKB-ARBA"/>
</dbReference>
<dbReference type="InterPro" id="IPR050261">
    <property type="entry name" value="FrsA_esterase"/>
</dbReference>
<evidence type="ECO:0000256" key="1">
    <source>
        <dbReference type="ARBA" id="ARBA00022801"/>
    </source>
</evidence>
<name>A0A1G1XZ95_9BACT</name>
<feature type="domain" description="Serine aminopeptidase S33" evidence="2">
    <location>
        <begin position="183"/>
        <end position="238"/>
    </location>
</feature>
<accession>A0A1G1XZ95</accession>
<feature type="domain" description="Serine aminopeptidase S33" evidence="2">
    <location>
        <begin position="35"/>
        <end position="135"/>
    </location>
</feature>
<organism evidence="3 4">
    <name type="scientific">Candidatus Buchananbacteria bacterium RIFCSPHIGHO2_01_FULL_44_11</name>
    <dbReference type="NCBI Taxonomy" id="1797535"/>
    <lineage>
        <taxon>Bacteria</taxon>
        <taxon>Candidatus Buchananiibacteriota</taxon>
    </lineage>
</organism>
<dbReference type="PANTHER" id="PTHR22946:SF9">
    <property type="entry name" value="POLYKETIDE TRANSFERASE AF380"/>
    <property type="match status" value="1"/>
</dbReference>
<protein>
    <recommendedName>
        <fullName evidence="2">Serine aminopeptidase S33 domain-containing protein</fullName>
    </recommendedName>
</protein>
<dbReference type="SUPFAM" id="SSF53474">
    <property type="entry name" value="alpha/beta-Hydrolases"/>
    <property type="match status" value="1"/>
</dbReference>
<proteinExistence type="predicted"/>
<dbReference type="PANTHER" id="PTHR22946">
    <property type="entry name" value="DIENELACTONE HYDROLASE DOMAIN-CONTAINING PROTEIN-RELATED"/>
    <property type="match status" value="1"/>
</dbReference>
<evidence type="ECO:0000259" key="2">
    <source>
        <dbReference type="Pfam" id="PF12146"/>
    </source>
</evidence>
<dbReference type="InterPro" id="IPR022742">
    <property type="entry name" value="Hydrolase_4"/>
</dbReference>
<dbReference type="Gene3D" id="3.40.50.1820">
    <property type="entry name" value="alpha/beta hydrolase"/>
    <property type="match status" value="1"/>
</dbReference>
<keyword evidence="1" id="KW-0378">Hydrolase</keyword>
<reference evidence="3 4" key="1">
    <citation type="journal article" date="2016" name="Nat. Commun.">
        <title>Thousands of microbial genomes shed light on interconnected biogeochemical processes in an aquifer system.</title>
        <authorList>
            <person name="Anantharaman K."/>
            <person name="Brown C.T."/>
            <person name="Hug L.A."/>
            <person name="Sharon I."/>
            <person name="Castelle C.J."/>
            <person name="Probst A.J."/>
            <person name="Thomas B.C."/>
            <person name="Singh A."/>
            <person name="Wilkins M.J."/>
            <person name="Karaoz U."/>
            <person name="Brodie E.L."/>
            <person name="Williams K.H."/>
            <person name="Hubbard S.S."/>
            <person name="Banfield J.F."/>
        </authorList>
    </citation>
    <scope>NUCLEOTIDE SEQUENCE [LARGE SCALE GENOMIC DNA]</scope>
</reference>
<dbReference type="AlphaFoldDB" id="A0A1G1XZ95"/>